<feature type="transmembrane region" description="Helical" evidence="1">
    <location>
        <begin position="256"/>
        <end position="275"/>
    </location>
</feature>
<evidence type="ECO:0000313" key="2">
    <source>
        <dbReference type="EMBL" id="OUM91149.1"/>
    </source>
</evidence>
<feature type="transmembrane region" description="Helical" evidence="1">
    <location>
        <begin position="20"/>
        <end position="37"/>
    </location>
</feature>
<proteinExistence type="predicted"/>
<name>A0A1Y3Q3N2_9BACI</name>
<feature type="transmembrane region" description="Helical" evidence="1">
    <location>
        <begin position="141"/>
        <end position="159"/>
    </location>
</feature>
<keyword evidence="1" id="KW-0472">Membrane</keyword>
<organism evidence="2 3">
    <name type="scientific">Bacillus thermozeamaize</name>
    <dbReference type="NCBI Taxonomy" id="230954"/>
    <lineage>
        <taxon>Bacteria</taxon>
        <taxon>Bacillati</taxon>
        <taxon>Bacillota</taxon>
        <taxon>Bacilli</taxon>
        <taxon>Bacillales</taxon>
        <taxon>Bacillaceae</taxon>
        <taxon>Bacillus</taxon>
    </lineage>
</organism>
<feature type="transmembrane region" description="Helical" evidence="1">
    <location>
        <begin position="166"/>
        <end position="187"/>
    </location>
</feature>
<protein>
    <submittedName>
        <fullName evidence="2">Uncharacterized protein</fullName>
    </submittedName>
</protein>
<gene>
    <name evidence="2" type="ORF">BAA01_09655</name>
</gene>
<keyword evidence="1" id="KW-0812">Transmembrane</keyword>
<feature type="transmembrane region" description="Helical" evidence="1">
    <location>
        <begin position="224"/>
        <end position="244"/>
    </location>
</feature>
<evidence type="ECO:0000256" key="1">
    <source>
        <dbReference type="SAM" id="Phobius"/>
    </source>
</evidence>
<feature type="transmembrane region" description="Helical" evidence="1">
    <location>
        <begin position="57"/>
        <end position="74"/>
    </location>
</feature>
<dbReference type="Proteomes" id="UP000196475">
    <property type="component" value="Unassembled WGS sequence"/>
</dbReference>
<reference evidence="3" key="1">
    <citation type="submission" date="2016-06" db="EMBL/GenBank/DDBJ databases">
        <authorList>
            <person name="Nascimento L."/>
            <person name="Pereira R.V."/>
            <person name="Martins L.F."/>
            <person name="Quaggio R.B."/>
            <person name="Silva A.M."/>
            <person name="Setubal J.C."/>
        </authorList>
    </citation>
    <scope>NUCLEOTIDE SEQUENCE [LARGE SCALE GENOMIC DNA]</scope>
</reference>
<dbReference type="AlphaFoldDB" id="A0A1Y3Q3N2"/>
<comment type="caution">
    <text evidence="2">The sequence shown here is derived from an EMBL/GenBank/DDBJ whole genome shotgun (WGS) entry which is preliminary data.</text>
</comment>
<evidence type="ECO:0000313" key="3">
    <source>
        <dbReference type="Proteomes" id="UP000196475"/>
    </source>
</evidence>
<keyword evidence="1" id="KW-1133">Transmembrane helix</keyword>
<sequence>MRKWVRQFQLELRLIFGNKFFVILPVLFGVWMLHHLLNVPFYKPNNLVLNAYDFHKLGHTMSLGAAMLLGMLIIRRDAGPAIHDWLGSLPVSSFMLVTAKFVAGWLYLSTFTMVMAVVFSGVAYHKRVPWPDVLDVLTHDALQYEWSYAVTLALAMFLASAITQRIAYLIGFCAWMFGTFFMDIFLISRSQLYFLKTFHLNQFTIDSMMNNEVWGWKLFSSEIWLSRLFVAAFTGMLILWIIAIGVKRRPAAGKKIWLISAAAAILLSVLAFVPYGRLWQERFAVHHSFVREGFLAEDSGEASALQNGVDVQSYDIQMEQKNRDDLHVKASLAFSTTGLPEGEPLYFTLNRLFRVEKVQLNGQEVEVERQGDTLLIRPEALDWQRKQQVLSLEYAGSFFLWGFDHHNEVMHGFVKGEHVFLPAHLAWYPLPGKQPIFERSPLPDDERLFRIIGRQRYYLQAPDTRVIASDGFYPGVSAAGFTITLRGFKGDVYTTAAAKESVRDRHNNLQHFYIEKAERVSLIGGHVTEIGTGGAYTVVSSPLYDGHVNLFLKDMEQMEAYFSQWLEKMPAVSRTIFHLPFDSIGVERYAGTIIKAMDDALIVREDTGLYSIHDERYARNRHAALALKDIIYFRLFKGLDFRGYVQSDQTIAPAISDAFYYLYLKDGLHLNNEAFMRWVEPDLEPYEHLDERSGNDAGQDPDALVRRKVVDALMQGKTAELKSILGYFYAKMASAKSETPYPVIGLKEWQEKWAQVMGNE</sequence>
<feature type="transmembrane region" description="Helical" evidence="1">
    <location>
        <begin position="94"/>
        <end position="121"/>
    </location>
</feature>
<accession>A0A1Y3Q3N2</accession>
<dbReference type="EMBL" id="LZRT01000004">
    <property type="protein sequence ID" value="OUM91149.1"/>
    <property type="molecule type" value="Genomic_DNA"/>
</dbReference>